<dbReference type="Gene3D" id="3.20.20.210">
    <property type="match status" value="1"/>
</dbReference>
<dbReference type="Pfam" id="PF01717">
    <property type="entry name" value="Meth_synt_2"/>
    <property type="match status" value="1"/>
</dbReference>
<dbReference type="GO" id="GO:0032259">
    <property type="term" value="P:methylation"/>
    <property type="evidence" value="ECO:0007669"/>
    <property type="project" value="UniProtKB-KW"/>
</dbReference>
<evidence type="ECO:0000259" key="4">
    <source>
        <dbReference type="Pfam" id="PF01717"/>
    </source>
</evidence>
<keyword evidence="5" id="KW-0489">Methyltransferase</keyword>
<name>A0ABT2ER64_9BACT</name>
<keyword evidence="5" id="KW-0808">Transferase</keyword>
<evidence type="ECO:0000313" key="6">
    <source>
        <dbReference type="Proteomes" id="UP001204798"/>
    </source>
</evidence>
<dbReference type="InterPro" id="IPR002629">
    <property type="entry name" value="Met_Synth_C/arc"/>
</dbReference>
<reference evidence="5 6" key="1">
    <citation type="submission" date="2022-08" db="EMBL/GenBank/DDBJ databases">
        <title>Bacterial and archaeal communities from various locations to study Microbial Dark Matter (Phase II).</title>
        <authorList>
            <person name="Stepanauskas R."/>
        </authorList>
    </citation>
    <scope>NUCLEOTIDE SEQUENCE [LARGE SCALE GENOMIC DNA]</scope>
    <source>
        <strain evidence="5 6">PD1</strain>
    </source>
</reference>
<sequence>MVITVVDNYPKISEQDQRLRRAIAAWEDGKLSDEELERVYDEVTQGVIREQIESGVELLTDGQVRWDDAISYLARKLEGTQRGGLLRWFDNNFYFRQPIIVSKLRRKENLVLNDWLKAREWANGVPVKPVLTGPYTFAKFCLNEHYARFEDLLFDVAEIWNEEAKALAQAGANLIQLSEPAILFHSEDAQIWSETIRRVIDGVNADFALYTFFADASRVWDALMNLPVKVVGLDFCSGEENRNAELVESDFPKDKVLGFGIVDARNIKPEPVDELAKRIEWAANLVGEDKLHVNPNCGLEFLPRIDAKRKLETLSAAVRKVRGT</sequence>
<comment type="cofactor">
    <cofactor evidence="1">
        <name>Zn(2+)</name>
        <dbReference type="ChEBI" id="CHEBI:29105"/>
    </cofactor>
</comment>
<dbReference type="GO" id="GO:0003871">
    <property type="term" value="F:5-methyltetrahydropteroyltriglutamate-homocysteine S-methyltransferase activity"/>
    <property type="evidence" value="ECO:0007669"/>
    <property type="project" value="UniProtKB-EC"/>
</dbReference>
<evidence type="ECO:0000313" key="5">
    <source>
        <dbReference type="EMBL" id="MCS3920427.1"/>
    </source>
</evidence>
<keyword evidence="3" id="KW-0862">Zinc</keyword>
<keyword evidence="2" id="KW-0479">Metal-binding</keyword>
<keyword evidence="6" id="KW-1185">Reference proteome</keyword>
<proteinExistence type="predicted"/>
<comment type="caution">
    <text evidence="5">The sequence shown here is derived from an EMBL/GenBank/DDBJ whole genome shotgun (WGS) entry which is preliminary data.</text>
</comment>
<accession>A0ABT2ER64</accession>
<gene>
    <name evidence="5" type="ORF">M2350_002856</name>
</gene>
<evidence type="ECO:0000256" key="2">
    <source>
        <dbReference type="ARBA" id="ARBA00022723"/>
    </source>
</evidence>
<dbReference type="Proteomes" id="UP001204798">
    <property type="component" value="Unassembled WGS sequence"/>
</dbReference>
<dbReference type="InterPro" id="IPR038071">
    <property type="entry name" value="UROD/MetE-like_sf"/>
</dbReference>
<protein>
    <submittedName>
        <fullName evidence="5">5-methyltetrahydropteroyltriglutamate--homocysteine methyltransferase</fullName>
        <ecNumber evidence="5">2.1.1.14</ecNumber>
    </submittedName>
</protein>
<evidence type="ECO:0000256" key="3">
    <source>
        <dbReference type="ARBA" id="ARBA00022833"/>
    </source>
</evidence>
<evidence type="ECO:0000256" key="1">
    <source>
        <dbReference type="ARBA" id="ARBA00001947"/>
    </source>
</evidence>
<dbReference type="EMBL" id="JANUCP010000005">
    <property type="protein sequence ID" value="MCS3920427.1"/>
    <property type="molecule type" value="Genomic_DNA"/>
</dbReference>
<dbReference type="SUPFAM" id="SSF51726">
    <property type="entry name" value="UROD/MetE-like"/>
    <property type="match status" value="1"/>
</dbReference>
<dbReference type="RefSeq" id="WP_259099631.1">
    <property type="nucleotide sequence ID" value="NZ_CP130454.1"/>
</dbReference>
<organism evidence="5 6">
    <name type="scientific">Candidatus Fervidibacter sacchari</name>
    <dbReference type="NCBI Taxonomy" id="1448929"/>
    <lineage>
        <taxon>Bacteria</taxon>
        <taxon>Candidatus Fervidibacterota</taxon>
        <taxon>Candidatus Fervidibacter</taxon>
    </lineage>
</organism>
<feature type="domain" description="Cobalamin-independent methionine synthase MetE C-terminal/archaeal" evidence="4">
    <location>
        <begin position="4"/>
        <end position="317"/>
    </location>
</feature>
<dbReference type="PANTHER" id="PTHR30519">
    <property type="entry name" value="5-METHYLTETRAHYDROPTEROYLTRIGLUTAMATE--HOMOCYSTEINE METHYLTRANSFERASE"/>
    <property type="match status" value="1"/>
</dbReference>
<dbReference type="EC" id="2.1.1.14" evidence="5"/>